<accession>A0A382SQ76</accession>
<reference evidence="1" key="1">
    <citation type="submission" date="2018-05" db="EMBL/GenBank/DDBJ databases">
        <authorList>
            <person name="Lanie J.A."/>
            <person name="Ng W.-L."/>
            <person name="Kazmierczak K.M."/>
            <person name="Andrzejewski T.M."/>
            <person name="Davidsen T.M."/>
            <person name="Wayne K.J."/>
            <person name="Tettelin H."/>
            <person name="Glass J.I."/>
            <person name="Rusch D."/>
            <person name="Podicherti R."/>
            <person name="Tsui H.-C.T."/>
            <person name="Winkler M.E."/>
        </authorList>
    </citation>
    <scope>NUCLEOTIDE SEQUENCE</scope>
</reference>
<dbReference type="AlphaFoldDB" id="A0A382SQ76"/>
<protein>
    <submittedName>
        <fullName evidence="1">Uncharacterized protein</fullName>
    </submittedName>
</protein>
<evidence type="ECO:0000313" key="1">
    <source>
        <dbReference type="EMBL" id="SVD11347.1"/>
    </source>
</evidence>
<gene>
    <name evidence="1" type="ORF">METZ01_LOCUS364201</name>
</gene>
<name>A0A382SQ76_9ZZZZ</name>
<organism evidence="1">
    <name type="scientific">marine metagenome</name>
    <dbReference type="NCBI Taxonomy" id="408172"/>
    <lineage>
        <taxon>unclassified sequences</taxon>
        <taxon>metagenomes</taxon>
        <taxon>ecological metagenomes</taxon>
    </lineage>
</organism>
<proteinExistence type="predicted"/>
<dbReference type="EMBL" id="UINC01130339">
    <property type="protein sequence ID" value="SVD11347.1"/>
    <property type="molecule type" value="Genomic_DNA"/>
</dbReference>
<sequence>MALRLGSSNCKYFRSRLLVILLGSFLLQLSPGVLGQPAEPVSRVEFDSWMQEISN</sequence>
<feature type="non-terminal residue" evidence="1">
    <location>
        <position position="55"/>
    </location>
</feature>